<keyword evidence="1" id="KW-1133">Transmembrane helix</keyword>
<evidence type="ECO:0000313" key="3">
    <source>
        <dbReference type="EMBL" id="NAS11600.1"/>
    </source>
</evidence>
<evidence type="ECO:0000256" key="1">
    <source>
        <dbReference type="SAM" id="Phobius"/>
    </source>
</evidence>
<feature type="domain" description="2TM" evidence="2">
    <location>
        <begin position="10"/>
        <end position="94"/>
    </location>
</feature>
<accession>A0A6L9EA81</accession>
<feature type="transmembrane region" description="Helical" evidence="1">
    <location>
        <begin position="21"/>
        <end position="42"/>
    </location>
</feature>
<dbReference type="Proteomes" id="UP000475249">
    <property type="component" value="Unassembled WGS sequence"/>
</dbReference>
<sequence length="105" mass="12685">MENYDQDKLRRARRRVDELKGFYIHFVIYLAVNAFIMVNIFIRSLEDGESFWRFGTFATAFFWGIGVAFHASKVFNLNPFLGKKWEERQIQKYIDKDKEEAEKYQ</sequence>
<organism evidence="3 4">
    <name type="scientific">Poritiphilus flavus</name>
    <dbReference type="NCBI Taxonomy" id="2697053"/>
    <lineage>
        <taxon>Bacteria</taxon>
        <taxon>Pseudomonadati</taxon>
        <taxon>Bacteroidota</taxon>
        <taxon>Flavobacteriia</taxon>
        <taxon>Flavobacteriales</taxon>
        <taxon>Flavobacteriaceae</taxon>
        <taxon>Poritiphilus</taxon>
    </lineage>
</organism>
<evidence type="ECO:0000313" key="4">
    <source>
        <dbReference type="Proteomes" id="UP000475249"/>
    </source>
</evidence>
<reference evidence="3 4" key="1">
    <citation type="submission" date="2020-01" db="EMBL/GenBank/DDBJ databases">
        <title>Bacteria diversity of Porities sp.</title>
        <authorList>
            <person name="Wang G."/>
        </authorList>
    </citation>
    <scope>NUCLEOTIDE SEQUENCE [LARGE SCALE GENOMIC DNA]</scope>
    <source>
        <strain evidence="3 4">R33</strain>
    </source>
</reference>
<keyword evidence="1" id="KW-0812">Transmembrane</keyword>
<proteinExistence type="predicted"/>
<feature type="transmembrane region" description="Helical" evidence="1">
    <location>
        <begin position="54"/>
        <end position="75"/>
    </location>
</feature>
<dbReference type="AlphaFoldDB" id="A0A6L9EA81"/>
<keyword evidence="4" id="KW-1185">Reference proteome</keyword>
<dbReference type="Pfam" id="PF13239">
    <property type="entry name" value="2TM"/>
    <property type="match status" value="1"/>
</dbReference>
<gene>
    <name evidence="3" type="ORF">GTQ38_06280</name>
</gene>
<evidence type="ECO:0000259" key="2">
    <source>
        <dbReference type="Pfam" id="PF13239"/>
    </source>
</evidence>
<keyword evidence="1" id="KW-0472">Membrane</keyword>
<dbReference type="EMBL" id="WXYO01000002">
    <property type="protein sequence ID" value="NAS11600.1"/>
    <property type="molecule type" value="Genomic_DNA"/>
</dbReference>
<comment type="caution">
    <text evidence="3">The sequence shown here is derived from an EMBL/GenBank/DDBJ whole genome shotgun (WGS) entry which is preliminary data.</text>
</comment>
<dbReference type="InterPro" id="IPR025698">
    <property type="entry name" value="2TM_dom"/>
</dbReference>
<name>A0A6L9EA81_9FLAO</name>
<protein>
    <recommendedName>
        <fullName evidence="2">2TM domain-containing protein</fullName>
    </recommendedName>
</protein>